<evidence type="ECO:0000256" key="1">
    <source>
        <dbReference type="ARBA" id="ARBA00004141"/>
    </source>
</evidence>
<dbReference type="EMBL" id="BAAAOB010000001">
    <property type="protein sequence ID" value="GAA1778740.1"/>
    <property type="molecule type" value="Genomic_DNA"/>
</dbReference>
<feature type="transmembrane region" description="Helical" evidence="8">
    <location>
        <begin position="236"/>
        <end position="256"/>
    </location>
</feature>
<evidence type="ECO:0000256" key="4">
    <source>
        <dbReference type="ARBA" id="ARBA00022989"/>
    </source>
</evidence>
<keyword evidence="4 8" id="KW-1133">Transmembrane helix</keyword>
<evidence type="ECO:0000256" key="2">
    <source>
        <dbReference type="ARBA" id="ARBA00008034"/>
    </source>
</evidence>
<dbReference type="PANTHER" id="PTHR30477:SF21">
    <property type="entry name" value="ABC-3 PROTEIN"/>
    <property type="match status" value="1"/>
</dbReference>
<keyword evidence="5 8" id="KW-0472">Membrane</keyword>
<organism evidence="9 10">
    <name type="scientific">Leucobacter iarius</name>
    <dbReference type="NCBI Taxonomy" id="333963"/>
    <lineage>
        <taxon>Bacteria</taxon>
        <taxon>Bacillati</taxon>
        <taxon>Actinomycetota</taxon>
        <taxon>Actinomycetes</taxon>
        <taxon>Micrococcales</taxon>
        <taxon>Microbacteriaceae</taxon>
        <taxon>Leucobacter</taxon>
    </lineage>
</organism>
<feature type="transmembrane region" description="Helical" evidence="8">
    <location>
        <begin position="6"/>
        <end position="25"/>
    </location>
</feature>
<dbReference type="Proteomes" id="UP001500851">
    <property type="component" value="Unassembled WGS sequence"/>
</dbReference>
<comment type="similarity">
    <text evidence="2 6">Belongs to the ABC-3 integral membrane protein family.</text>
</comment>
<feature type="transmembrane region" description="Helical" evidence="8">
    <location>
        <begin position="171"/>
        <end position="197"/>
    </location>
</feature>
<evidence type="ECO:0000313" key="10">
    <source>
        <dbReference type="Proteomes" id="UP001500851"/>
    </source>
</evidence>
<feature type="transmembrane region" description="Helical" evidence="8">
    <location>
        <begin position="56"/>
        <end position="76"/>
    </location>
</feature>
<name>A0ABN2L883_9MICO</name>
<feature type="region of interest" description="Disordered" evidence="7">
    <location>
        <begin position="290"/>
        <end position="313"/>
    </location>
</feature>
<evidence type="ECO:0000256" key="3">
    <source>
        <dbReference type="ARBA" id="ARBA00022692"/>
    </source>
</evidence>
<feature type="transmembrane region" description="Helical" evidence="8">
    <location>
        <begin position="122"/>
        <end position="140"/>
    </location>
</feature>
<dbReference type="InterPro" id="IPR037294">
    <property type="entry name" value="ABC_BtuC-like"/>
</dbReference>
<comment type="subcellular location">
    <subcellularLocation>
        <location evidence="6">Cell membrane</location>
        <topology evidence="6">Multi-pass membrane protein</topology>
    </subcellularLocation>
    <subcellularLocation>
        <location evidence="1">Membrane</location>
        <topology evidence="1">Multi-pass membrane protein</topology>
    </subcellularLocation>
</comment>
<keyword evidence="3 6" id="KW-0812">Transmembrane</keyword>
<feature type="transmembrane region" description="Helical" evidence="8">
    <location>
        <begin position="83"/>
        <end position="102"/>
    </location>
</feature>
<reference evidence="9 10" key="1">
    <citation type="journal article" date="2019" name="Int. J. Syst. Evol. Microbiol.">
        <title>The Global Catalogue of Microorganisms (GCM) 10K type strain sequencing project: providing services to taxonomists for standard genome sequencing and annotation.</title>
        <authorList>
            <consortium name="The Broad Institute Genomics Platform"/>
            <consortium name="The Broad Institute Genome Sequencing Center for Infectious Disease"/>
            <person name="Wu L."/>
            <person name="Ma J."/>
        </authorList>
    </citation>
    <scope>NUCLEOTIDE SEQUENCE [LARGE SCALE GENOMIC DNA]</scope>
    <source>
        <strain evidence="9 10">JCM 14736</strain>
    </source>
</reference>
<sequence length="313" mass="31628">MSYFALAAIELALLGVLSGIVGTLIVMRRRSFFAVSLSHATFPGGVLFAVLGWNLILGQALFALLLVGIMTLLARVPGQGRQVASGIVLSFGFALGTLLASLNTGNGVPVEALLVGSPLSVTGADLVRTGAVLAATLLLLAVFGRRILFHTFDPVGFAAAGFRAWPVEALASGIIAAGVVAAMPAVGAILGVALLVGPAAAARILAPRFTWIPGIAAALGVVSGLVGLWISREFGIAAGGSIGLVVAVVFLLAAAAGRLRDRLRLGAERAAERALQARERAVVIREAETGAPDPACAEASGRESLEATKGGAA</sequence>
<protein>
    <submittedName>
        <fullName evidence="9">Metal ABC transporter permease</fullName>
    </submittedName>
</protein>
<dbReference type="RefSeq" id="WP_344028749.1">
    <property type="nucleotide sequence ID" value="NZ_BAAAOB010000001.1"/>
</dbReference>
<keyword evidence="6" id="KW-0813">Transport</keyword>
<dbReference type="InterPro" id="IPR001626">
    <property type="entry name" value="ABC_TroCD"/>
</dbReference>
<dbReference type="PANTHER" id="PTHR30477">
    <property type="entry name" value="ABC-TRANSPORTER METAL-BINDING PROTEIN"/>
    <property type="match status" value="1"/>
</dbReference>
<comment type="caution">
    <text evidence="9">The sequence shown here is derived from an EMBL/GenBank/DDBJ whole genome shotgun (WGS) entry which is preliminary data.</text>
</comment>
<keyword evidence="10" id="KW-1185">Reference proteome</keyword>
<feature type="transmembrane region" description="Helical" evidence="8">
    <location>
        <begin position="209"/>
        <end position="230"/>
    </location>
</feature>
<dbReference type="Pfam" id="PF00950">
    <property type="entry name" value="ABC-3"/>
    <property type="match status" value="1"/>
</dbReference>
<evidence type="ECO:0000256" key="5">
    <source>
        <dbReference type="ARBA" id="ARBA00023136"/>
    </source>
</evidence>
<accession>A0ABN2L883</accession>
<dbReference type="Gene3D" id="1.10.3470.10">
    <property type="entry name" value="ABC transporter involved in vitamin B12 uptake, BtuC"/>
    <property type="match status" value="1"/>
</dbReference>
<gene>
    <name evidence="9" type="ORF">GCM10009768_04530</name>
</gene>
<evidence type="ECO:0000256" key="7">
    <source>
        <dbReference type="SAM" id="MobiDB-lite"/>
    </source>
</evidence>
<evidence type="ECO:0000256" key="8">
    <source>
        <dbReference type="SAM" id="Phobius"/>
    </source>
</evidence>
<dbReference type="SUPFAM" id="SSF81345">
    <property type="entry name" value="ABC transporter involved in vitamin B12 uptake, BtuC"/>
    <property type="match status" value="1"/>
</dbReference>
<evidence type="ECO:0000313" key="9">
    <source>
        <dbReference type="EMBL" id="GAA1778740.1"/>
    </source>
</evidence>
<evidence type="ECO:0000256" key="6">
    <source>
        <dbReference type="RuleBase" id="RU003943"/>
    </source>
</evidence>
<proteinExistence type="inferred from homology"/>